<feature type="domain" description="HTH cro/C1-type" evidence="1">
    <location>
        <begin position="50"/>
        <end position="91"/>
    </location>
</feature>
<evidence type="ECO:0000313" key="2">
    <source>
        <dbReference type="EMBL" id="PZO81737.1"/>
    </source>
</evidence>
<reference evidence="2 3" key="1">
    <citation type="submission" date="2017-08" db="EMBL/GenBank/DDBJ databases">
        <title>Infants hospitalized years apart are colonized by the same room-sourced microbial strains.</title>
        <authorList>
            <person name="Brooks B."/>
            <person name="Olm M.R."/>
            <person name="Firek B.A."/>
            <person name="Baker R."/>
            <person name="Thomas B.C."/>
            <person name="Morowitz M.J."/>
            <person name="Banfield J.F."/>
        </authorList>
    </citation>
    <scope>NUCLEOTIDE SEQUENCE [LARGE SCALE GENOMIC DNA]</scope>
    <source>
        <strain evidence="2">S2_018_000_R2_104</strain>
    </source>
</reference>
<dbReference type="Gene3D" id="1.10.260.40">
    <property type="entry name" value="lambda repressor-like DNA-binding domains"/>
    <property type="match status" value="1"/>
</dbReference>
<proteinExistence type="predicted"/>
<dbReference type="CDD" id="cd00093">
    <property type="entry name" value="HTH_XRE"/>
    <property type="match status" value="1"/>
</dbReference>
<dbReference type="InterPro" id="IPR010744">
    <property type="entry name" value="Phage_CI_N"/>
</dbReference>
<gene>
    <name evidence="2" type="ORF">DI626_10620</name>
</gene>
<organism evidence="2 3">
    <name type="scientific">Micavibrio aeruginosavorus</name>
    <dbReference type="NCBI Taxonomy" id="349221"/>
    <lineage>
        <taxon>Bacteria</taxon>
        <taxon>Pseudomonadati</taxon>
        <taxon>Bdellovibrionota</taxon>
        <taxon>Bdellovibrionia</taxon>
        <taxon>Bdellovibrionales</taxon>
        <taxon>Pseudobdellovibrionaceae</taxon>
        <taxon>Micavibrio</taxon>
    </lineage>
</organism>
<dbReference type="InterPro" id="IPR010982">
    <property type="entry name" value="Lambda_DNA-bd_dom_sf"/>
</dbReference>
<sequence>MPSGTIYRPFFKTIVKGFFVPKAKRFTADIEGFEGFPQRLQELIDLLGARQLADKSGVARTTLSSYVDGTAPGMDKLINIVKGSGVSFSWLAFGKGPMFLNEADTPASLLSSQKLQNTTIDMLTVYRIVEHYESKIRKKGKTYKPKQVASAITLLCIIGYLDISKIETSDMLSLIETLEV</sequence>
<dbReference type="Proteomes" id="UP000249557">
    <property type="component" value="Unassembled WGS sequence"/>
</dbReference>
<comment type="caution">
    <text evidence="2">The sequence shown here is derived from an EMBL/GenBank/DDBJ whole genome shotgun (WGS) entry which is preliminary data.</text>
</comment>
<accession>A0A2W4ZKB4</accession>
<dbReference type="InterPro" id="IPR001387">
    <property type="entry name" value="Cro/C1-type_HTH"/>
</dbReference>
<dbReference type="EMBL" id="QFNK01000292">
    <property type="protein sequence ID" value="PZO81737.1"/>
    <property type="molecule type" value="Genomic_DNA"/>
</dbReference>
<dbReference type="PROSITE" id="PS50943">
    <property type="entry name" value="HTH_CROC1"/>
    <property type="match status" value="1"/>
</dbReference>
<dbReference type="GO" id="GO:0003677">
    <property type="term" value="F:DNA binding"/>
    <property type="evidence" value="ECO:0007669"/>
    <property type="project" value="InterPro"/>
</dbReference>
<dbReference type="SUPFAM" id="SSF47413">
    <property type="entry name" value="lambda repressor-like DNA-binding domains"/>
    <property type="match status" value="1"/>
</dbReference>
<dbReference type="AlphaFoldDB" id="A0A2W4ZKB4"/>
<name>A0A2W4ZKB4_9BACT</name>
<dbReference type="GO" id="GO:0045892">
    <property type="term" value="P:negative regulation of DNA-templated transcription"/>
    <property type="evidence" value="ECO:0007669"/>
    <property type="project" value="InterPro"/>
</dbReference>
<protein>
    <recommendedName>
        <fullName evidence="1">HTH cro/C1-type domain-containing protein</fullName>
    </recommendedName>
</protein>
<evidence type="ECO:0000313" key="3">
    <source>
        <dbReference type="Proteomes" id="UP000249557"/>
    </source>
</evidence>
<evidence type="ECO:0000259" key="1">
    <source>
        <dbReference type="PROSITE" id="PS50943"/>
    </source>
</evidence>
<dbReference type="Pfam" id="PF07022">
    <property type="entry name" value="Phage_CI_repr"/>
    <property type="match status" value="1"/>
</dbReference>